<dbReference type="EMBL" id="JBBKTW010000006">
    <property type="protein sequence ID" value="MEN2990232.1"/>
    <property type="molecule type" value="Genomic_DNA"/>
</dbReference>
<dbReference type="RefSeq" id="WP_345935355.1">
    <property type="nucleotide sequence ID" value="NZ_JBBKTV010000011.1"/>
</dbReference>
<organism evidence="2 3">
    <name type="scientific">Tistrella arctica</name>
    <dbReference type="NCBI Taxonomy" id="3133430"/>
    <lineage>
        <taxon>Bacteria</taxon>
        <taxon>Pseudomonadati</taxon>
        <taxon>Pseudomonadota</taxon>
        <taxon>Alphaproteobacteria</taxon>
        <taxon>Geminicoccales</taxon>
        <taxon>Geminicoccaceae</taxon>
        <taxon>Tistrella</taxon>
    </lineage>
</organism>
<name>A0ABU9YN50_9PROT</name>
<evidence type="ECO:0000256" key="1">
    <source>
        <dbReference type="SAM" id="Phobius"/>
    </source>
</evidence>
<keyword evidence="1" id="KW-1133">Transmembrane helix</keyword>
<dbReference type="Pfam" id="PF14108">
    <property type="entry name" value="ABA4-like"/>
    <property type="match status" value="1"/>
</dbReference>
<keyword evidence="3" id="KW-1185">Reference proteome</keyword>
<feature type="transmembrane region" description="Helical" evidence="1">
    <location>
        <begin position="12"/>
        <end position="33"/>
    </location>
</feature>
<keyword evidence="1" id="KW-0472">Membrane</keyword>
<feature type="transmembrane region" description="Helical" evidence="1">
    <location>
        <begin position="45"/>
        <end position="64"/>
    </location>
</feature>
<proteinExistence type="predicted"/>
<reference evidence="2 3" key="1">
    <citation type="submission" date="2024-03" db="EMBL/GenBank/DDBJ databases">
        <title>High-quality draft genome sequencing of Tistrella sp. BH-R2-4.</title>
        <authorList>
            <person name="Dong C."/>
        </authorList>
    </citation>
    <scope>NUCLEOTIDE SEQUENCE [LARGE SCALE GENOMIC DNA]</scope>
    <source>
        <strain evidence="2 3">BH-R2-4</strain>
    </source>
</reference>
<feature type="transmembrane region" description="Helical" evidence="1">
    <location>
        <begin position="116"/>
        <end position="139"/>
    </location>
</feature>
<gene>
    <name evidence="2" type="ORF">WG926_18095</name>
</gene>
<comment type="caution">
    <text evidence="2">The sequence shown here is derived from an EMBL/GenBank/DDBJ whole genome shotgun (WGS) entry which is preliminary data.</text>
</comment>
<evidence type="ECO:0000313" key="2">
    <source>
        <dbReference type="EMBL" id="MEN2990232.1"/>
    </source>
</evidence>
<feature type="transmembrane region" description="Helical" evidence="1">
    <location>
        <begin position="84"/>
        <end position="104"/>
    </location>
</feature>
<evidence type="ECO:0000313" key="3">
    <source>
        <dbReference type="Proteomes" id="UP001413721"/>
    </source>
</evidence>
<protein>
    <submittedName>
        <fullName evidence="2">ABA4-like family protein</fullName>
    </submittedName>
</protein>
<sequence length="154" mass="16705">MAIADVMQPAVLFGHAGTLAMIGWLSLIAGIALRRPWLRDRVAGLGVPVALSLVYTAIIAGHWVGSEGGFDSLDQVAALFRSDWLLLAGWVHYLAYDLFIGAWIARDADRRGLPRLLLVPVLPLAFLFGPGGLVLWMLIRLSAPQWHGNVAARS</sequence>
<dbReference type="InterPro" id="IPR025461">
    <property type="entry name" value="ABA4-like"/>
</dbReference>
<dbReference type="Proteomes" id="UP001413721">
    <property type="component" value="Unassembled WGS sequence"/>
</dbReference>
<keyword evidence="1" id="KW-0812">Transmembrane</keyword>
<accession>A0ABU9YN50</accession>